<feature type="chain" id="PRO_5046093693" evidence="1">
    <location>
        <begin position="24"/>
        <end position="156"/>
    </location>
</feature>
<reference evidence="2" key="1">
    <citation type="submission" date="2022-09" db="EMBL/GenBank/DDBJ databases">
        <title>Bacterial diversity in gut of crayfish and pufferfish.</title>
        <authorList>
            <person name="Huang Y."/>
        </authorList>
    </citation>
    <scope>NUCLEOTIDE SEQUENCE</scope>
    <source>
        <strain evidence="2">PR12</strain>
    </source>
</reference>
<keyword evidence="1" id="KW-0732">Signal</keyword>
<sequence>MKYFIATSFLLLHAFTFMPHAFAKEASHAALTTSQEPSAINSIKHVMLSTWDRPETKLNINPVVIEGQYAIAGWTQGERGGRALLIRKPDGHWFVSVCGGDGLKEEKTLIMTGMEPVVARRLTNKVIRAESSLTPELRVQLASFEGIVKVNAPGKH</sequence>
<protein>
    <submittedName>
        <fullName evidence="2">Copper uptake system-associated protein</fullName>
    </submittedName>
</protein>
<dbReference type="RefSeq" id="WP_260720161.1">
    <property type="nucleotide sequence ID" value="NZ_CP104377.1"/>
</dbReference>
<evidence type="ECO:0000313" key="2">
    <source>
        <dbReference type="EMBL" id="UXC20498.1"/>
    </source>
</evidence>
<name>A0ABY6A2I3_9BURK</name>
<feature type="signal peptide" evidence="1">
    <location>
        <begin position="1"/>
        <end position="23"/>
    </location>
</feature>
<keyword evidence="3" id="KW-1185">Reference proteome</keyword>
<gene>
    <name evidence="2" type="ORF">N4T19_10475</name>
</gene>
<evidence type="ECO:0000256" key="1">
    <source>
        <dbReference type="SAM" id="SignalP"/>
    </source>
</evidence>
<dbReference type="EMBL" id="CP104377">
    <property type="protein sequence ID" value="UXC20498.1"/>
    <property type="molecule type" value="Genomic_DNA"/>
</dbReference>
<organism evidence="2 3">
    <name type="scientific">Comamonas squillarum</name>
    <dbReference type="NCBI Taxonomy" id="2977320"/>
    <lineage>
        <taxon>Bacteria</taxon>
        <taxon>Pseudomonadati</taxon>
        <taxon>Pseudomonadota</taxon>
        <taxon>Betaproteobacteria</taxon>
        <taxon>Burkholderiales</taxon>
        <taxon>Comamonadaceae</taxon>
        <taxon>Comamonas</taxon>
    </lineage>
</organism>
<accession>A0ABY6A2I3</accession>
<dbReference type="Proteomes" id="UP001058290">
    <property type="component" value="Chromosome"/>
</dbReference>
<dbReference type="NCBIfam" id="NF033672">
    <property type="entry name" value="mbn_chaper_assoc"/>
    <property type="match status" value="1"/>
</dbReference>
<evidence type="ECO:0000313" key="3">
    <source>
        <dbReference type="Proteomes" id="UP001058290"/>
    </source>
</evidence>
<proteinExistence type="predicted"/>